<reference evidence="1 2" key="1">
    <citation type="submission" date="2018-12" db="EMBL/GenBank/DDBJ databases">
        <title>Complete genome sequence of Flaviflexus sp. H23T48.</title>
        <authorList>
            <person name="Bae J.-W."/>
            <person name="Lee J.-Y."/>
        </authorList>
    </citation>
    <scope>NUCLEOTIDE SEQUENCE [LARGE SCALE GENOMIC DNA]</scope>
    <source>
        <strain evidence="1 2">H23T48</strain>
    </source>
</reference>
<dbReference type="AlphaFoldDB" id="A0A3S9PZX7"/>
<organism evidence="1 2">
    <name type="scientific">Flaviflexus ciconiae</name>
    <dbReference type="NCBI Taxonomy" id="2496867"/>
    <lineage>
        <taxon>Bacteria</taxon>
        <taxon>Bacillati</taxon>
        <taxon>Actinomycetota</taxon>
        <taxon>Actinomycetes</taxon>
        <taxon>Actinomycetales</taxon>
        <taxon>Actinomycetaceae</taxon>
        <taxon>Flaviflexus</taxon>
    </lineage>
</organism>
<keyword evidence="2" id="KW-1185">Reference proteome</keyword>
<proteinExistence type="predicted"/>
<evidence type="ECO:0000313" key="2">
    <source>
        <dbReference type="Proteomes" id="UP000280344"/>
    </source>
</evidence>
<gene>
    <name evidence="1" type="ORF">EJ997_11945</name>
</gene>
<dbReference type="EMBL" id="CP034593">
    <property type="protein sequence ID" value="AZQ77943.1"/>
    <property type="molecule type" value="Genomic_DNA"/>
</dbReference>
<dbReference type="KEGG" id="flh:EJ997_11945"/>
<dbReference type="InterPro" id="IPR009351">
    <property type="entry name" value="AlkZ-like"/>
</dbReference>
<dbReference type="PANTHER" id="PTHR30528:SF0">
    <property type="entry name" value="CYTOPLASMIC PROTEIN"/>
    <property type="match status" value="1"/>
</dbReference>
<dbReference type="PANTHER" id="PTHR30528">
    <property type="entry name" value="CYTOPLASMIC PROTEIN"/>
    <property type="match status" value="1"/>
</dbReference>
<protein>
    <submittedName>
        <fullName evidence="1">Winged helix-turn-helix domain-containing protein</fullName>
    </submittedName>
</protein>
<dbReference type="Proteomes" id="UP000280344">
    <property type="component" value="Chromosome"/>
</dbReference>
<accession>A0A3S9PZX7</accession>
<evidence type="ECO:0000313" key="1">
    <source>
        <dbReference type="EMBL" id="AZQ77943.1"/>
    </source>
</evidence>
<sequence length="262" mass="29022">MLTPAETELVEGRMKGLWSRSSVKVVLENLYDEDVLASAGRTHHFHRLYGLTEKILHPSVADLPPAPREEAIRELTKISLDKVGIGNPATIADFFRLRQLDVRPVLDDLVKAGKAEWVEVPGMKDAIIPTSTVIPRSVEGTTFLSPFDPLIFERDRALALFGLHYRIGIYTPVNQRTRGYYSLPLLQDATIPARVDLALNRKTQTLQVTGAWYEPGYELDSTDRALGSELERMAGWLGATSITVTDDAPGEAINGIKSQLNS</sequence>
<dbReference type="OrthoDB" id="9787207at2"/>
<name>A0A3S9PZX7_9ACTO</name>
<dbReference type="Pfam" id="PF06224">
    <property type="entry name" value="AlkZ-like"/>
    <property type="match status" value="1"/>
</dbReference>